<dbReference type="InterPro" id="IPR036388">
    <property type="entry name" value="WH-like_DNA-bd_sf"/>
</dbReference>
<dbReference type="GO" id="GO:0032993">
    <property type="term" value="C:protein-DNA complex"/>
    <property type="evidence" value="ECO:0007669"/>
    <property type="project" value="TreeGrafter"/>
</dbReference>
<dbReference type="Gene3D" id="1.10.10.10">
    <property type="entry name" value="Winged helix-like DNA-binding domain superfamily/Winged helix DNA-binding domain"/>
    <property type="match status" value="1"/>
</dbReference>
<reference evidence="8" key="1">
    <citation type="submission" date="2018-06" db="EMBL/GenBank/DDBJ databases">
        <authorList>
            <person name="Zhirakovskaya E."/>
        </authorList>
    </citation>
    <scope>NUCLEOTIDE SEQUENCE</scope>
</reference>
<protein>
    <submittedName>
        <fullName evidence="8">Two-component transcriptional response regulator, LuxR family</fullName>
    </submittedName>
</protein>
<dbReference type="PROSITE" id="PS50110">
    <property type="entry name" value="RESPONSE_REGULATORY"/>
    <property type="match status" value="1"/>
</dbReference>
<sequence length="234" mass="25953">MKQFLVVEDNHDIANLVSMHLQDLGAEVHIASDGNIGLSLAQKNQFDLIILDLMLPGIDGLEICRRLRGTDNDTPILMLTAKGAELDRIVGLEMGADDYLPKPFSVRELVARAKAILRRVDTRTTPASASGNLQAGALFLEQAKRRVSISGNEVDLTAREFDLLWHFATHPGQVFTRSQLLDSVWGYGHDGYEHTVNSHINRLRAKIEQDSSSPAYILTVWGVGYKFSDKLSDV</sequence>
<dbReference type="SMART" id="SM00448">
    <property type="entry name" value="REC"/>
    <property type="match status" value="1"/>
</dbReference>
<evidence type="ECO:0000256" key="2">
    <source>
        <dbReference type="ARBA" id="ARBA00023012"/>
    </source>
</evidence>
<dbReference type="FunFam" id="1.10.10.10:FF:000018">
    <property type="entry name" value="DNA-binding response regulator ResD"/>
    <property type="match status" value="1"/>
</dbReference>
<dbReference type="AlphaFoldDB" id="A0A3B1A3J4"/>
<keyword evidence="2" id="KW-0902">Two-component regulatory system</keyword>
<dbReference type="GO" id="GO:0005829">
    <property type="term" value="C:cytosol"/>
    <property type="evidence" value="ECO:0007669"/>
    <property type="project" value="TreeGrafter"/>
</dbReference>
<keyword evidence="1" id="KW-0597">Phosphoprotein</keyword>
<dbReference type="EMBL" id="UOFV01000206">
    <property type="protein sequence ID" value="VAX00326.1"/>
    <property type="molecule type" value="Genomic_DNA"/>
</dbReference>
<keyword evidence="3" id="KW-0805">Transcription regulation</keyword>
<gene>
    <name evidence="8" type="ORF">MNBD_GAMMA19-1320</name>
</gene>
<evidence type="ECO:0000256" key="1">
    <source>
        <dbReference type="ARBA" id="ARBA00022553"/>
    </source>
</evidence>
<evidence type="ECO:0000256" key="4">
    <source>
        <dbReference type="ARBA" id="ARBA00023125"/>
    </source>
</evidence>
<dbReference type="PANTHER" id="PTHR48111">
    <property type="entry name" value="REGULATOR OF RPOS"/>
    <property type="match status" value="1"/>
</dbReference>
<dbReference type="GO" id="GO:0000976">
    <property type="term" value="F:transcription cis-regulatory region binding"/>
    <property type="evidence" value="ECO:0007669"/>
    <property type="project" value="TreeGrafter"/>
</dbReference>
<evidence type="ECO:0000256" key="3">
    <source>
        <dbReference type="ARBA" id="ARBA00023015"/>
    </source>
</evidence>
<dbReference type="InterPro" id="IPR001867">
    <property type="entry name" value="OmpR/PhoB-type_DNA-bd"/>
</dbReference>
<dbReference type="CDD" id="cd00383">
    <property type="entry name" value="trans_reg_C"/>
    <property type="match status" value="1"/>
</dbReference>
<evidence type="ECO:0000259" key="7">
    <source>
        <dbReference type="PROSITE" id="PS51755"/>
    </source>
</evidence>
<keyword evidence="4" id="KW-0238">DNA-binding</keyword>
<dbReference type="Pfam" id="PF00486">
    <property type="entry name" value="Trans_reg_C"/>
    <property type="match status" value="1"/>
</dbReference>
<dbReference type="SUPFAM" id="SSF52172">
    <property type="entry name" value="CheY-like"/>
    <property type="match status" value="1"/>
</dbReference>
<dbReference type="GO" id="GO:0000156">
    <property type="term" value="F:phosphorelay response regulator activity"/>
    <property type="evidence" value="ECO:0007669"/>
    <property type="project" value="TreeGrafter"/>
</dbReference>
<dbReference type="InterPro" id="IPR011006">
    <property type="entry name" value="CheY-like_superfamily"/>
</dbReference>
<dbReference type="Gene3D" id="3.40.50.2300">
    <property type="match status" value="1"/>
</dbReference>
<dbReference type="PROSITE" id="PS51755">
    <property type="entry name" value="OMPR_PHOB"/>
    <property type="match status" value="1"/>
</dbReference>
<dbReference type="SUPFAM" id="SSF46894">
    <property type="entry name" value="C-terminal effector domain of the bipartite response regulators"/>
    <property type="match status" value="1"/>
</dbReference>
<name>A0A3B1A3J4_9ZZZZ</name>
<dbReference type="InterPro" id="IPR001789">
    <property type="entry name" value="Sig_transdc_resp-reg_receiver"/>
</dbReference>
<dbReference type="FunFam" id="3.40.50.2300:FF:000001">
    <property type="entry name" value="DNA-binding response regulator PhoB"/>
    <property type="match status" value="1"/>
</dbReference>
<dbReference type="PANTHER" id="PTHR48111:SF1">
    <property type="entry name" value="TWO-COMPONENT RESPONSE REGULATOR ORR33"/>
    <property type="match status" value="1"/>
</dbReference>
<dbReference type="SMART" id="SM00862">
    <property type="entry name" value="Trans_reg_C"/>
    <property type="match status" value="1"/>
</dbReference>
<accession>A0A3B1A3J4</accession>
<proteinExistence type="predicted"/>
<feature type="domain" description="Response regulatory" evidence="6">
    <location>
        <begin position="3"/>
        <end position="117"/>
    </location>
</feature>
<organism evidence="8">
    <name type="scientific">hydrothermal vent metagenome</name>
    <dbReference type="NCBI Taxonomy" id="652676"/>
    <lineage>
        <taxon>unclassified sequences</taxon>
        <taxon>metagenomes</taxon>
        <taxon>ecological metagenomes</taxon>
    </lineage>
</organism>
<feature type="domain" description="OmpR/PhoB-type" evidence="7">
    <location>
        <begin position="130"/>
        <end position="229"/>
    </location>
</feature>
<evidence type="ECO:0000313" key="8">
    <source>
        <dbReference type="EMBL" id="VAX00326.1"/>
    </source>
</evidence>
<dbReference type="GO" id="GO:0006355">
    <property type="term" value="P:regulation of DNA-templated transcription"/>
    <property type="evidence" value="ECO:0007669"/>
    <property type="project" value="InterPro"/>
</dbReference>
<dbReference type="Gene3D" id="6.10.250.690">
    <property type="match status" value="1"/>
</dbReference>
<dbReference type="Pfam" id="PF00072">
    <property type="entry name" value="Response_reg"/>
    <property type="match status" value="1"/>
</dbReference>
<keyword evidence="5" id="KW-0804">Transcription</keyword>
<dbReference type="InterPro" id="IPR016032">
    <property type="entry name" value="Sig_transdc_resp-reg_C-effctor"/>
</dbReference>
<evidence type="ECO:0000259" key="6">
    <source>
        <dbReference type="PROSITE" id="PS50110"/>
    </source>
</evidence>
<evidence type="ECO:0000256" key="5">
    <source>
        <dbReference type="ARBA" id="ARBA00023163"/>
    </source>
</evidence>
<dbReference type="InterPro" id="IPR039420">
    <property type="entry name" value="WalR-like"/>
</dbReference>